<keyword evidence="4" id="KW-1185">Reference proteome</keyword>
<organism evidence="3 4">
    <name type="scientific">Hucho hucho</name>
    <name type="common">huchen</name>
    <dbReference type="NCBI Taxonomy" id="62062"/>
    <lineage>
        <taxon>Eukaryota</taxon>
        <taxon>Metazoa</taxon>
        <taxon>Chordata</taxon>
        <taxon>Craniata</taxon>
        <taxon>Vertebrata</taxon>
        <taxon>Euteleostomi</taxon>
        <taxon>Actinopterygii</taxon>
        <taxon>Neopterygii</taxon>
        <taxon>Teleostei</taxon>
        <taxon>Protacanthopterygii</taxon>
        <taxon>Salmoniformes</taxon>
        <taxon>Salmonidae</taxon>
        <taxon>Salmoninae</taxon>
        <taxon>Hucho</taxon>
    </lineage>
</organism>
<evidence type="ECO:0000313" key="3">
    <source>
        <dbReference type="Ensembl" id="ENSHHUP00000016580.1"/>
    </source>
</evidence>
<name>A0A4W5L0N9_9TELE</name>
<reference evidence="4" key="1">
    <citation type="submission" date="2018-06" db="EMBL/GenBank/DDBJ databases">
        <title>Genome assembly of Danube salmon.</title>
        <authorList>
            <person name="Macqueen D.J."/>
            <person name="Gundappa M.K."/>
        </authorList>
    </citation>
    <scope>NUCLEOTIDE SEQUENCE [LARGE SCALE GENOMIC DNA]</scope>
</reference>
<dbReference type="Proteomes" id="UP000314982">
    <property type="component" value="Unassembled WGS sequence"/>
</dbReference>
<dbReference type="GO" id="GO:0006893">
    <property type="term" value="P:Golgi to plasma membrane transport"/>
    <property type="evidence" value="ECO:0007669"/>
    <property type="project" value="TreeGrafter"/>
</dbReference>
<dbReference type="Ensembl" id="ENSHHUT00000017179.1">
    <property type="protein sequence ID" value="ENSHHUP00000016580.1"/>
    <property type="gene ID" value="ENSHHUG00000010343.1"/>
</dbReference>
<proteinExistence type="predicted"/>
<evidence type="ECO:0000313" key="4">
    <source>
        <dbReference type="Proteomes" id="UP000314982"/>
    </source>
</evidence>
<accession>A0A4W5L0N9</accession>
<keyword evidence="1" id="KW-0732">Signal</keyword>
<feature type="chain" id="PRO_5021376067" description="Lethal giant larvae homologue 2 domain-containing protein" evidence="1">
    <location>
        <begin position="17"/>
        <end position="92"/>
    </location>
</feature>
<dbReference type="GO" id="GO:0006887">
    <property type="term" value="P:exocytosis"/>
    <property type="evidence" value="ECO:0007669"/>
    <property type="project" value="TreeGrafter"/>
</dbReference>
<dbReference type="GO" id="GO:0005096">
    <property type="term" value="F:GTPase activator activity"/>
    <property type="evidence" value="ECO:0007669"/>
    <property type="project" value="TreeGrafter"/>
</dbReference>
<dbReference type="PANTHER" id="PTHR10241:SF37">
    <property type="entry name" value="SYNTAXIN-BINDING PROTEIN 5 ISOFORM X1"/>
    <property type="match status" value="1"/>
</dbReference>
<reference evidence="3" key="2">
    <citation type="submission" date="2025-08" db="UniProtKB">
        <authorList>
            <consortium name="Ensembl"/>
        </authorList>
    </citation>
    <scope>IDENTIFICATION</scope>
</reference>
<dbReference type="Pfam" id="PF08366">
    <property type="entry name" value="LLGL"/>
    <property type="match status" value="1"/>
</dbReference>
<evidence type="ECO:0000259" key="2">
    <source>
        <dbReference type="Pfam" id="PF08366"/>
    </source>
</evidence>
<dbReference type="PANTHER" id="PTHR10241">
    <property type="entry name" value="LETHAL 2 GIANT LARVAE PROTEIN"/>
    <property type="match status" value="1"/>
</dbReference>
<dbReference type="GeneTree" id="ENSGT00950000182906"/>
<feature type="domain" description="Lethal giant larvae homologue 2" evidence="2">
    <location>
        <begin position="14"/>
        <end position="40"/>
    </location>
</feature>
<dbReference type="GO" id="GO:0045159">
    <property type="term" value="F:myosin II binding"/>
    <property type="evidence" value="ECO:0007669"/>
    <property type="project" value="TreeGrafter"/>
</dbReference>
<sequence length="92" mass="10568">MLFFLNLFCCFLPDFQEPYAVVVLLEKDLVVIDLEQIGYPIFENPYPLSIHESPVTCVEYFADCPPELIPALYSVGSRQKRQGYSKKVMCPT</sequence>
<dbReference type="GO" id="GO:0005886">
    <property type="term" value="C:plasma membrane"/>
    <property type="evidence" value="ECO:0007669"/>
    <property type="project" value="TreeGrafter"/>
</dbReference>
<evidence type="ECO:0000256" key="1">
    <source>
        <dbReference type="SAM" id="SignalP"/>
    </source>
</evidence>
<protein>
    <recommendedName>
        <fullName evidence="2">Lethal giant larvae homologue 2 domain-containing protein</fullName>
    </recommendedName>
</protein>
<reference evidence="3" key="3">
    <citation type="submission" date="2025-09" db="UniProtKB">
        <authorList>
            <consortium name="Ensembl"/>
        </authorList>
    </citation>
    <scope>IDENTIFICATION</scope>
</reference>
<feature type="signal peptide" evidence="1">
    <location>
        <begin position="1"/>
        <end position="16"/>
    </location>
</feature>
<dbReference type="AlphaFoldDB" id="A0A4W5L0N9"/>
<dbReference type="GO" id="GO:0031201">
    <property type="term" value="C:SNARE complex"/>
    <property type="evidence" value="ECO:0007669"/>
    <property type="project" value="TreeGrafter"/>
</dbReference>
<dbReference type="InterPro" id="IPR013577">
    <property type="entry name" value="LLGL2"/>
</dbReference>
<dbReference type="GO" id="GO:0019905">
    <property type="term" value="F:syntaxin binding"/>
    <property type="evidence" value="ECO:0007669"/>
    <property type="project" value="TreeGrafter"/>
</dbReference>
<dbReference type="STRING" id="62062.ENSHHUP00000016580"/>